<proteinExistence type="predicted"/>
<evidence type="ECO:0000256" key="1">
    <source>
        <dbReference type="SAM" id="Phobius"/>
    </source>
</evidence>
<dbReference type="AlphaFoldDB" id="A0A834IYS7"/>
<name>A0A834IYS7_RHYFE</name>
<dbReference type="PANTHER" id="PTHR28624:SF1">
    <property type="entry name" value="MITOCHONDRIAL POTASSIUM CHANNEL"/>
    <property type="match status" value="1"/>
</dbReference>
<comment type="caution">
    <text evidence="2">The sequence shown here is derived from an EMBL/GenBank/DDBJ whole genome shotgun (WGS) entry which is preliminary data.</text>
</comment>
<feature type="transmembrane region" description="Helical" evidence="1">
    <location>
        <begin position="74"/>
        <end position="93"/>
    </location>
</feature>
<keyword evidence="1" id="KW-1133">Transmembrane helix</keyword>
<protein>
    <submittedName>
        <fullName evidence="2">Uncharacterized protein</fullName>
    </submittedName>
</protein>
<dbReference type="PANTHER" id="PTHR28624">
    <property type="entry name" value="COILED-COIL DOMAIN-CONTAINING PROTEIN 51"/>
    <property type="match status" value="1"/>
</dbReference>
<dbReference type="InterPro" id="IPR037660">
    <property type="entry name" value="CCDC51"/>
</dbReference>
<sequence>MELQDEIHKIKRQDDLEKFLDLMKKETEVLKLEKSISKTFQDYDQTERELFTAFSDSIRDSHEKQRAQMEYTKYFGIVLSVTGSFLAFVYSTLKKQQLKNIIDERLSTLSIPVTNDESINKLLQNTSRMNENILYNSDILNNISKKISESSINKDDIAEYINKSNINPKYVYIGTTIFGMWLIVVLSKAFSV</sequence>
<feature type="transmembrane region" description="Helical" evidence="1">
    <location>
        <begin position="170"/>
        <end position="190"/>
    </location>
</feature>
<evidence type="ECO:0000313" key="3">
    <source>
        <dbReference type="Proteomes" id="UP000625711"/>
    </source>
</evidence>
<dbReference type="OrthoDB" id="6243211at2759"/>
<accession>A0A834IYS7</accession>
<dbReference type="Proteomes" id="UP000625711">
    <property type="component" value="Unassembled WGS sequence"/>
</dbReference>
<evidence type="ECO:0000313" key="2">
    <source>
        <dbReference type="EMBL" id="KAF7286660.1"/>
    </source>
</evidence>
<organism evidence="2 3">
    <name type="scientific">Rhynchophorus ferrugineus</name>
    <name type="common">Red palm weevil</name>
    <name type="synonym">Curculio ferrugineus</name>
    <dbReference type="NCBI Taxonomy" id="354439"/>
    <lineage>
        <taxon>Eukaryota</taxon>
        <taxon>Metazoa</taxon>
        <taxon>Ecdysozoa</taxon>
        <taxon>Arthropoda</taxon>
        <taxon>Hexapoda</taxon>
        <taxon>Insecta</taxon>
        <taxon>Pterygota</taxon>
        <taxon>Neoptera</taxon>
        <taxon>Endopterygota</taxon>
        <taxon>Coleoptera</taxon>
        <taxon>Polyphaga</taxon>
        <taxon>Cucujiformia</taxon>
        <taxon>Curculionidae</taxon>
        <taxon>Dryophthorinae</taxon>
        <taxon>Rhynchophorus</taxon>
    </lineage>
</organism>
<keyword evidence="1" id="KW-0472">Membrane</keyword>
<gene>
    <name evidence="2" type="ORF">GWI33_004689</name>
</gene>
<dbReference type="EMBL" id="JAACXV010000023">
    <property type="protein sequence ID" value="KAF7286660.1"/>
    <property type="molecule type" value="Genomic_DNA"/>
</dbReference>
<keyword evidence="1" id="KW-0812">Transmembrane</keyword>
<keyword evidence="3" id="KW-1185">Reference proteome</keyword>
<reference evidence="2" key="1">
    <citation type="submission" date="2020-08" db="EMBL/GenBank/DDBJ databases">
        <title>Genome sequencing and assembly of the red palm weevil Rhynchophorus ferrugineus.</title>
        <authorList>
            <person name="Dias G.B."/>
            <person name="Bergman C.M."/>
            <person name="Manee M."/>
        </authorList>
    </citation>
    <scope>NUCLEOTIDE SEQUENCE</scope>
    <source>
        <strain evidence="2">AA-2017</strain>
        <tissue evidence="2">Whole larva</tissue>
    </source>
</reference>